<keyword evidence="1" id="KW-0472">Membrane</keyword>
<proteinExistence type="predicted"/>
<comment type="caution">
    <text evidence="2">The sequence shown here is derived from an EMBL/GenBank/DDBJ whole genome shotgun (WGS) entry which is preliminary data.</text>
</comment>
<keyword evidence="1" id="KW-1133">Transmembrane helix</keyword>
<name>A0ABW8UFS4_9LACO</name>
<accession>A0ABW8UFS4</accession>
<dbReference type="Proteomes" id="UP001625389">
    <property type="component" value="Unassembled WGS sequence"/>
</dbReference>
<keyword evidence="3" id="KW-1185">Reference proteome</keyword>
<sequence>MRPIFKFGLGLLAIVGLLEAVWFGLLIEPSASWSGPMMQWQQNQIWLSWVGLILAIIAGLIFLVLFLIALFKRSTTTQLSMKTEKGQLNISRAAVEKSVKYAVQEQHPVTAVNVNVQLHKHKAVATAQVDATLTAATKDLVGISHAIEATAKRELTERLGLSVKKVAVHLLTADQRQQPVTDVI</sequence>
<feature type="transmembrane region" description="Helical" evidence="1">
    <location>
        <begin position="47"/>
        <end position="71"/>
    </location>
</feature>
<protein>
    <submittedName>
        <fullName evidence="2">Alkaline shock response membrane anchor protein AmaP</fullName>
    </submittedName>
</protein>
<dbReference type="RefSeq" id="WP_125550367.1">
    <property type="nucleotide sequence ID" value="NZ_JBGQPK010000034.1"/>
</dbReference>
<dbReference type="NCBIfam" id="NF033218">
    <property type="entry name" value="anchor_AmaP"/>
    <property type="match status" value="1"/>
</dbReference>
<gene>
    <name evidence="2" type="primary">amaP</name>
    <name evidence="2" type="ORF">ACEN34_08560</name>
</gene>
<reference evidence="2 3" key="1">
    <citation type="submission" date="2024-08" db="EMBL/GenBank/DDBJ databases">
        <authorList>
            <person name="Arias E."/>
        </authorList>
    </citation>
    <scope>NUCLEOTIDE SEQUENCE [LARGE SCALE GENOMIC DNA]</scope>
    <source>
        <strain evidence="2 3">FAM 25317</strain>
    </source>
</reference>
<evidence type="ECO:0000313" key="2">
    <source>
        <dbReference type="EMBL" id="MFL2029667.1"/>
    </source>
</evidence>
<organism evidence="2 3">
    <name type="scientific">Loigolactobacillus zhaoyuanensis</name>
    <dbReference type="NCBI Taxonomy" id="2486017"/>
    <lineage>
        <taxon>Bacteria</taxon>
        <taxon>Bacillati</taxon>
        <taxon>Bacillota</taxon>
        <taxon>Bacilli</taxon>
        <taxon>Lactobacillales</taxon>
        <taxon>Lactobacillaceae</taxon>
        <taxon>Loigolactobacillus</taxon>
    </lineage>
</organism>
<keyword evidence="1" id="KW-0812">Transmembrane</keyword>
<evidence type="ECO:0000313" key="3">
    <source>
        <dbReference type="Proteomes" id="UP001625389"/>
    </source>
</evidence>
<dbReference type="EMBL" id="JBGQPK010000034">
    <property type="protein sequence ID" value="MFL2029667.1"/>
    <property type="molecule type" value="Genomic_DNA"/>
</dbReference>
<feature type="transmembrane region" description="Helical" evidence="1">
    <location>
        <begin position="7"/>
        <end position="27"/>
    </location>
</feature>
<evidence type="ECO:0000256" key="1">
    <source>
        <dbReference type="SAM" id="Phobius"/>
    </source>
</evidence>